<dbReference type="Gene3D" id="2.30.130.30">
    <property type="entry name" value="Hypothetical protein"/>
    <property type="match status" value="1"/>
</dbReference>
<evidence type="ECO:0000259" key="1">
    <source>
        <dbReference type="Pfam" id="PF04266"/>
    </source>
</evidence>
<gene>
    <name evidence="2" type="ORF">N1032_01890</name>
</gene>
<evidence type="ECO:0000313" key="2">
    <source>
        <dbReference type="EMBL" id="MCS5732494.1"/>
    </source>
</evidence>
<dbReference type="EMBL" id="JANLCJ010000001">
    <property type="protein sequence ID" value="MCS5732494.1"/>
    <property type="molecule type" value="Genomic_DNA"/>
</dbReference>
<dbReference type="InterPro" id="IPR015947">
    <property type="entry name" value="PUA-like_sf"/>
</dbReference>
<name>A0ABT2H041_9MICO</name>
<dbReference type="SUPFAM" id="SSF88697">
    <property type="entry name" value="PUA domain-like"/>
    <property type="match status" value="1"/>
</dbReference>
<sequence length="133" mass="14500">MGGAATKRIALMAIHQKWADAIMNGDKRVEFRKRRLADDIRTVWVYATAPTSKVIGKFTVGEIVTGSPASIWARFGDIGEINHDDFFAYYGDAHTAVAIVVSEAERFADALALAEIDPKPAVPQSFAYLSVPS</sequence>
<comment type="caution">
    <text evidence="2">The sequence shown here is derived from an EMBL/GenBank/DDBJ whole genome shotgun (WGS) entry which is preliminary data.</text>
</comment>
<organism evidence="2 3">
    <name type="scientific">Herbiconiux daphne</name>
    <dbReference type="NCBI Taxonomy" id="2970914"/>
    <lineage>
        <taxon>Bacteria</taxon>
        <taxon>Bacillati</taxon>
        <taxon>Actinomycetota</taxon>
        <taxon>Actinomycetes</taxon>
        <taxon>Micrococcales</taxon>
        <taxon>Microbacteriaceae</taxon>
        <taxon>Herbiconiux</taxon>
    </lineage>
</organism>
<protein>
    <submittedName>
        <fullName evidence="2">ASCH domain-containing protein</fullName>
    </submittedName>
</protein>
<dbReference type="Proteomes" id="UP001165586">
    <property type="component" value="Unassembled WGS sequence"/>
</dbReference>
<reference evidence="2" key="1">
    <citation type="submission" date="2022-08" db="EMBL/GenBank/DDBJ databases">
        <authorList>
            <person name="Deng Y."/>
            <person name="Han X.-F."/>
            <person name="Zhang Y.-Q."/>
        </authorList>
    </citation>
    <scope>NUCLEOTIDE SEQUENCE</scope>
    <source>
        <strain evidence="2">CPCC 203386</strain>
    </source>
</reference>
<evidence type="ECO:0000313" key="3">
    <source>
        <dbReference type="Proteomes" id="UP001165586"/>
    </source>
</evidence>
<dbReference type="RefSeq" id="WP_259537119.1">
    <property type="nucleotide sequence ID" value="NZ_JANLCJ010000001.1"/>
</dbReference>
<dbReference type="InterPro" id="IPR007374">
    <property type="entry name" value="ASCH_domain"/>
</dbReference>
<proteinExistence type="predicted"/>
<accession>A0ABT2H041</accession>
<feature type="domain" description="ASCH" evidence="1">
    <location>
        <begin position="12"/>
        <end position="63"/>
    </location>
</feature>
<keyword evidence="3" id="KW-1185">Reference proteome</keyword>
<dbReference type="Pfam" id="PF04266">
    <property type="entry name" value="ASCH"/>
    <property type="match status" value="1"/>
</dbReference>